<organism evidence="4 5">
    <name type="scientific">Murinocardiopsis flavida</name>
    <dbReference type="NCBI Taxonomy" id="645275"/>
    <lineage>
        <taxon>Bacteria</taxon>
        <taxon>Bacillati</taxon>
        <taxon>Actinomycetota</taxon>
        <taxon>Actinomycetes</taxon>
        <taxon>Streptosporangiales</taxon>
        <taxon>Nocardiopsidaceae</taxon>
        <taxon>Murinocardiopsis</taxon>
    </lineage>
</organism>
<dbReference type="AlphaFoldDB" id="A0A2P8DKS6"/>
<dbReference type="EMBL" id="PYGA01000007">
    <property type="protein sequence ID" value="PSK97824.1"/>
    <property type="molecule type" value="Genomic_DNA"/>
</dbReference>
<evidence type="ECO:0000313" key="5">
    <source>
        <dbReference type="Proteomes" id="UP000240542"/>
    </source>
</evidence>
<evidence type="ECO:0000259" key="3">
    <source>
        <dbReference type="PROSITE" id="PS51186"/>
    </source>
</evidence>
<comment type="caution">
    <text evidence="4">The sequence shown here is derived from an EMBL/GenBank/DDBJ whole genome shotgun (WGS) entry which is preliminary data.</text>
</comment>
<feature type="domain" description="N-acetyltransferase" evidence="3">
    <location>
        <begin position="2"/>
        <end position="168"/>
    </location>
</feature>
<proteinExistence type="predicted"/>
<keyword evidence="5" id="KW-1185">Reference proteome</keyword>
<dbReference type="GO" id="GO:0016747">
    <property type="term" value="F:acyltransferase activity, transferring groups other than amino-acyl groups"/>
    <property type="evidence" value="ECO:0007669"/>
    <property type="project" value="InterPro"/>
</dbReference>
<name>A0A2P8DKS6_9ACTN</name>
<dbReference type="Gene3D" id="3.40.630.30">
    <property type="match status" value="1"/>
</dbReference>
<dbReference type="InterPro" id="IPR000182">
    <property type="entry name" value="GNAT_dom"/>
</dbReference>
<keyword evidence="2" id="KW-0012">Acyltransferase</keyword>
<accession>A0A2P8DKS6</accession>
<dbReference type="InterPro" id="IPR050832">
    <property type="entry name" value="Bact_Acetyltransf"/>
</dbReference>
<dbReference type="InterPro" id="IPR016181">
    <property type="entry name" value="Acyl_CoA_acyltransferase"/>
</dbReference>
<dbReference type="PANTHER" id="PTHR43877">
    <property type="entry name" value="AMINOALKYLPHOSPHONATE N-ACETYLTRANSFERASE-RELATED-RELATED"/>
    <property type="match status" value="1"/>
</dbReference>
<sequence>MIRIRTGGAGDVPALLGLFDQAVAWLAARGRAAQWGDRPWSERPERVDMVRGLVDGGDLWIAESGGGAAGALLVAEQPMPYVPAAAERELYIRLLITARTHAGEGIGAALLDRARQEAADRGIALLRVDCWAGGDGALIGYYERAGFTPTERIPVKDTEVQVFEQRLPG</sequence>
<dbReference type="CDD" id="cd04301">
    <property type="entry name" value="NAT_SF"/>
    <property type="match status" value="1"/>
</dbReference>
<keyword evidence="1 4" id="KW-0808">Transferase</keyword>
<dbReference type="RefSeq" id="WP_342751391.1">
    <property type="nucleotide sequence ID" value="NZ_PYGA01000007.1"/>
</dbReference>
<evidence type="ECO:0000256" key="2">
    <source>
        <dbReference type="ARBA" id="ARBA00023315"/>
    </source>
</evidence>
<dbReference type="Pfam" id="PF00583">
    <property type="entry name" value="Acetyltransf_1"/>
    <property type="match status" value="1"/>
</dbReference>
<dbReference type="PANTHER" id="PTHR43877:SF2">
    <property type="entry name" value="AMINOALKYLPHOSPHONATE N-ACETYLTRANSFERASE-RELATED"/>
    <property type="match status" value="1"/>
</dbReference>
<dbReference type="PROSITE" id="PS51186">
    <property type="entry name" value="GNAT"/>
    <property type="match status" value="1"/>
</dbReference>
<gene>
    <name evidence="4" type="ORF">CLV63_107217</name>
</gene>
<dbReference type="SUPFAM" id="SSF55729">
    <property type="entry name" value="Acyl-CoA N-acyltransferases (Nat)"/>
    <property type="match status" value="1"/>
</dbReference>
<protein>
    <submittedName>
        <fullName evidence="4">Acetyltransferase (GNAT) family protein</fullName>
    </submittedName>
</protein>
<reference evidence="4 5" key="1">
    <citation type="submission" date="2018-03" db="EMBL/GenBank/DDBJ databases">
        <title>Genomic Encyclopedia of Archaeal and Bacterial Type Strains, Phase II (KMG-II): from individual species to whole genera.</title>
        <authorList>
            <person name="Goeker M."/>
        </authorList>
    </citation>
    <scope>NUCLEOTIDE SEQUENCE [LARGE SCALE GENOMIC DNA]</scope>
    <source>
        <strain evidence="4 5">DSM 45312</strain>
    </source>
</reference>
<evidence type="ECO:0000256" key="1">
    <source>
        <dbReference type="ARBA" id="ARBA00022679"/>
    </source>
</evidence>
<evidence type="ECO:0000313" key="4">
    <source>
        <dbReference type="EMBL" id="PSK97824.1"/>
    </source>
</evidence>
<dbReference type="Proteomes" id="UP000240542">
    <property type="component" value="Unassembled WGS sequence"/>
</dbReference>